<proteinExistence type="predicted"/>
<evidence type="ECO:0000313" key="2">
    <source>
        <dbReference type="Proteomes" id="UP000233837"/>
    </source>
</evidence>
<gene>
    <name evidence="1" type="ORF">MA16_Dca008803</name>
</gene>
<keyword evidence="2" id="KW-1185">Reference proteome</keyword>
<sequence length="55" mass="6267">MDQEPSPAELRFPVACMNQELPRSPSCLLLAIHNICKIPCSICQQKLFSDRPLRK</sequence>
<dbReference type="EMBL" id="KZ503105">
    <property type="protein sequence ID" value="PKU68322.1"/>
    <property type="molecule type" value="Genomic_DNA"/>
</dbReference>
<name>A0A2I0VY26_9ASPA</name>
<evidence type="ECO:0000313" key="1">
    <source>
        <dbReference type="EMBL" id="PKU68322.1"/>
    </source>
</evidence>
<dbReference type="Proteomes" id="UP000233837">
    <property type="component" value="Unassembled WGS sequence"/>
</dbReference>
<reference evidence="1 2" key="1">
    <citation type="journal article" date="2016" name="Sci. Rep.">
        <title>The Dendrobium catenatum Lindl. genome sequence provides insights into polysaccharide synthase, floral development and adaptive evolution.</title>
        <authorList>
            <person name="Zhang G.Q."/>
            <person name="Xu Q."/>
            <person name="Bian C."/>
            <person name="Tsai W.C."/>
            <person name="Yeh C.M."/>
            <person name="Liu K.W."/>
            <person name="Yoshida K."/>
            <person name="Zhang L.S."/>
            <person name="Chang S.B."/>
            <person name="Chen F."/>
            <person name="Shi Y."/>
            <person name="Su Y.Y."/>
            <person name="Zhang Y.Q."/>
            <person name="Chen L.J."/>
            <person name="Yin Y."/>
            <person name="Lin M."/>
            <person name="Huang H."/>
            <person name="Deng H."/>
            <person name="Wang Z.W."/>
            <person name="Zhu S.L."/>
            <person name="Zhao X."/>
            <person name="Deng C."/>
            <person name="Niu S.C."/>
            <person name="Huang J."/>
            <person name="Wang M."/>
            <person name="Liu G.H."/>
            <person name="Yang H.J."/>
            <person name="Xiao X.J."/>
            <person name="Hsiao Y.Y."/>
            <person name="Wu W.L."/>
            <person name="Chen Y.Y."/>
            <person name="Mitsuda N."/>
            <person name="Ohme-Takagi M."/>
            <person name="Luo Y.B."/>
            <person name="Van de Peer Y."/>
            <person name="Liu Z.J."/>
        </authorList>
    </citation>
    <scope>NUCLEOTIDE SEQUENCE [LARGE SCALE GENOMIC DNA]</scope>
    <source>
        <tissue evidence="1">The whole plant</tissue>
    </source>
</reference>
<protein>
    <submittedName>
        <fullName evidence="1">Uncharacterized protein</fullName>
    </submittedName>
</protein>
<accession>A0A2I0VY26</accession>
<dbReference type="AlphaFoldDB" id="A0A2I0VY26"/>
<reference evidence="1 2" key="2">
    <citation type="journal article" date="2017" name="Nature">
        <title>The Apostasia genome and the evolution of orchids.</title>
        <authorList>
            <person name="Zhang G.Q."/>
            <person name="Liu K.W."/>
            <person name="Li Z."/>
            <person name="Lohaus R."/>
            <person name="Hsiao Y.Y."/>
            <person name="Niu S.C."/>
            <person name="Wang J.Y."/>
            <person name="Lin Y.C."/>
            <person name="Xu Q."/>
            <person name="Chen L.J."/>
            <person name="Yoshida K."/>
            <person name="Fujiwara S."/>
            <person name="Wang Z.W."/>
            <person name="Zhang Y.Q."/>
            <person name="Mitsuda N."/>
            <person name="Wang M."/>
            <person name="Liu G.H."/>
            <person name="Pecoraro L."/>
            <person name="Huang H.X."/>
            <person name="Xiao X.J."/>
            <person name="Lin M."/>
            <person name="Wu X.Y."/>
            <person name="Wu W.L."/>
            <person name="Chen Y.Y."/>
            <person name="Chang S.B."/>
            <person name="Sakamoto S."/>
            <person name="Ohme-Takagi M."/>
            <person name="Yagi M."/>
            <person name="Zeng S.J."/>
            <person name="Shen C.Y."/>
            <person name="Yeh C.M."/>
            <person name="Luo Y.B."/>
            <person name="Tsai W.C."/>
            <person name="Van de Peer Y."/>
            <person name="Liu Z.J."/>
        </authorList>
    </citation>
    <scope>NUCLEOTIDE SEQUENCE [LARGE SCALE GENOMIC DNA]</scope>
    <source>
        <tissue evidence="1">The whole plant</tissue>
    </source>
</reference>
<organism evidence="1 2">
    <name type="scientific">Dendrobium catenatum</name>
    <dbReference type="NCBI Taxonomy" id="906689"/>
    <lineage>
        <taxon>Eukaryota</taxon>
        <taxon>Viridiplantae</taxon>
        <taxon>Streptophyta</taxon>
        <taxon>Embryophyta</taxon>
        <taxon>Tracheophyta</taxon>
        <taxon>Spermatophyta</taxon>
        <taxon>Magnoliopsida</taxon>
        <taxon>Liliopsida</taxon>
        <taxon>Asparagales</taxon>
        <taxon>Orchidaceae</taxon>
        <taxon>Epidendroideae</taxon>
        <taxon>Malaxideae</taxon>
        <taxon>Dendrobiinae</taxon>
        <taxon>Dendrobium</taxon>
    </lineage>
</organism>